<dbReference type="InterPro" id="IPR047650">
    <property type="entry name" value="Transpos_IS110"/>
</dbReference>
<name>A0A4R0KBP4_9ACTN</name>
<dbReference type="GO" id="GO:0006313">
    <property type="term" value="P:DNA transposition"/>
    <property type="evidence" value="ECO:0007669"/>
    <property type="project" value="InterPro"/>
</dbReference>
<proteinExistence type="predicted"/>
<evidence type="ECO:0000313" key="3">
    <source>
        <dbReference type="EMBL" id="TCC55398.1"/>
    </source>
</evidence>
<dbReference type="EMBL" id="SJKB01000015">
    <property type="protein sequence ID" value="TCC55398.1"/>
    <property type="molecule type" value="Genomic_DNA"/>
</dbReference>
<dbReference type="RefSeq" id="WP_131364209.1">
    <property type="nucleotide sequence ID" value="NZ_SJKB01000015.1"/>
</dbReference>
<dbReference type="InterPro" id="IPR003346">
    <property type="entry name" value="Transposase_20"/>
</dbReference>
<protein>
    <submittedName>
        <fullName evidence="3">IS110 family transposase</fullName>
    </submittedName>
</protein>
<organism evidence="3 4">
    <name type="scientific">Kribbella pittospori</name>
    <dbReference type="NCBI Taxonomy" id="722689"/>
    <lineage>
        <taxon>Bacteria</taxon>
        <taxon>Bacillati</taxon>
        <taxon>Actinomycetota</taxon>
        <taxon>Actinomycetes</taxon>
        <taxon>Propionibacteriales</taxon>
        <taxon>Kribbellaceae</taxon>
        <taxon>Kribbella</taxon>
    </lineage>
</organism>
<comment type="caution">
    <text evidence="3">The sequence shown here is derived from an EMBL/GenBank/DDBJ whole genome shotgun (WGS) entry which is preliminary data.</text>
</comment>
<feature type="domain" description="Transposase IS110-like N-terminal" evidence="1">
    <location>
        <begin position="3"/>
        <end position="160"/>
    </location>
</feature>
<dbReference type="Pfam" id="PF01548">
    <property type="entry name" value="DEDD_Tnp_IS110"/>
    <property type="match status" value="1"/>
</dbReference>
<dbReference type="PANTHER" id="PTHR33055">
    <property type="entry name" value="TRANSPOSASE FOR INSERTION SEQUENCE ELEMENT IS1111A"/>
    <property type="match status" value="1"/>
</dbReference>
<sequence>MFCGIDWAEGHHDIALIDDLGQLLTKKRINETAAGFAELTAMLAEAGDTSVDPIPVAIETPRGLLVATLRATGRPVYSINPMAVARYRERHTVSRGKSDHADAMTLANILRTDQHIHRRIPADTHLAQAVAVLARAHQDATWRRTKASNDLRSLLREYYPAFLEAFAGKTASNLATPEARAVLAIAPTPAAAGKLSKARIASALRRAGRQRRIDTTTAQLHAALREPQLRQPDLVEQAMGHQALALLATLDTECHNVDELGQATAELFQQHPDHAIITSFPGLADNTGARILAELGDDRTRFTDARSVKAYAGSAPITCASGRSISITHRRVKNDRLAAASWAWAFAALAHDEHANRHYRHRRDHGDRHPAALRHLFNRMLGQLYFCLQTGQHYQPHKAFAAPAA</sequence>
<dbReference type="Pfam" id="PF02371">
    <property type="entry name" value="Transposase_20"/>
    <property type="match status" value="1"/>
</dbReference>
<evidence type="ECO:0000259" key="1">
    <source>
        <dbReference type="Pfam" id="PF01548"/>
    </source>
</evidence>
<evidence type="ECO:0000313" key="4">
    <source>
        <dbReference type="Proteomes" id="UP000291144"/>
    </source>
</evidence>
<gene>
    <name evidence="3" type="ORF">E0H73_36285</name>
</gene>
<feature type="domain" description="Transposase IS116/IS110/IS902 C-terminal" evidence="2">
    <location>
        <begin position="275"/>
        <end position="359"/>
    </location>
</feature>
<dbReference type="NCBIfam" id="NF033542">
    <property type="entry name" value="transpos_IS110"/>
    <property type="match status" value="1"/>
</dbReference>
<dbReference type="GO" id="GO:0004803">
    <property type="term" value="F:transposase activity"/>
    <property type="evidence" value="ECO:0007669"/>
    <property type="project" value="InterPro"/>
</dbReference>
<dbReference type="GO" id="GO:0003677">
    <property type="term" value="F:DNA binding"/>
    <property type="evidence" value="ECO:0007669"/>
    <property type="project" value="InterPro"/>
</dbReference>
<dbReference type="AlphaFoldDB" id="A0A4R0KBP4"/>
<accession>A0A4R0KBP4</accession>
<dbReference type="OrthoDB" id="3188901at2"/>
<dbReference type="PANTHER" id="PTHR33055:SF3">
    <property type="entry name" value="PUTATIVE TRANSPOSASE FOR IS117-RELATED"/>
    <property type="match status" value="1"/>
</dbReference>
<dbReference type="Proteomes" id="UP000291144">
    <property type="component" value="Unassembled WGS sequence"/>
</dbReference>
<keyword evidence="4" id="KW-1185">Reference proteome</keyword>
<evidence type="ECO:0000259" key="2">
    <source>
        <dbReference type="Pfam" id="PF02371"/>
    </source>
</evidence>
<reference evidence="3 4" key="1">
    <citation type="submission" date="2019-02" db="EMBL/GenBank/DDBJ databases">
        <title>Kribbella capetownensis sp. nov. and Kribbella speibonae sp. nov., isolated from soil.</title>
        <authorList>
            <person name="Curtis S.M."/>
            <person name="Norton I."/>
            <person name="Everest G.J."/>
            <person name="Meyers P.R."/>
        </authorList>
    </citation>
    <scope>NUCLEOTIDE SEQUENCE [LARGE SCALE GENOMIC DNA]</scope>
    <source>
        <strain evidence="3 4">NRRL B-24813</strain>
    </source>
</reference>
<dbReference type="InterPro" id="IPR002525">
    <property type="entry name" value="Transp_IS110-like_N"/>
</dbReference>